<dbReference type="Pfam" id="PF09424">
    <property type="entry name" value="YqeY"/>
    <property type="match status" value="1"/>
</dbReference>
<keyword evidence="1" id="KW-0808">Transferase</keyword>
<dbReference type="PANTHER" id="PTHR28055:SF1">
    <property type="entry name" value="ALTERED INHERITANCE OF MITOCHONDRIA PROTEIN 41, MITOCHONDRIAL"/>
    <property type="match status" value="1"/>
</dbReference>
<reference evidence="2" key="1">
    <citation type="submission" date="2016-05" db="EMBL/GenBank/DDBJ databases">
        <authorList>
            <person name="Holder M.E."/>
            <person name="Ajami N.J."/>
            <person name="Petrosino J.F."/>
        </authorList>
    </citation>
    <scope>NUCLEOTIDE SEQUENCE [LARGE SCALE GENOMIC DNA]</scope>
    <source>
        <strain evidence="2">ATCC 700696</strain>
    </source>
</reference>
<dbReference type="GO" id="GO:0016740">
    <property type="term" value="F:transferase activity"/>
    <property type="evidence" value="ECO:0007669"/>
    <property type="project" value="UniProtKB-KW"/>
</dbReference>
<dbReference type="AlphaFoldDB" id="A0A223AT72"/>
<dbReference type="SUPFAM" id="SSF89095">
    <property type="entry name" value="GatB/YqeY motif"/>
    <property type="match status" value="1"/>
</dbReference>
<dbReference type="EMBL" id="CP016199">
    <property type="protein sequence ID" value="ASS38167.1"/>
    <property type="molecule type" value="Genomic_DNA"/>
</dbReference>
<proteinExistence type="predicted"/>
<sequence length="150" mass="17128">MSLKEQLMADYKTAMKEHDVTTKETVNLVRAAIKQHEVDQKVALEDDADIVPIIKKQLKMRRDALADFEKAGRTDLLDGYKKEIEVLERYLPEEMSEEEVLAAVEKIAEEERIERSMKSMGVMMKTAMVKLHGKADGSLVSKVVKEYLSK</sequence>
<dbReference type="InterPro" id="IPR019004">
    <property type="entry name" value="YqeY/Aim41"/>
</dbReference>
<protein>
    <submittedName>
        <fullName evidence="1">Aspartyl-tRNA amidotransferase</fullName>
    </submittedName>
</protein>
<dbReference type="Gene3D" id="1.10.1510.10">
    <property type="entry name" value="Uncharacterised protein YqeY/AIM41 PF09424, N-terminal domain"/>
    <property type="match status" value="1"/>
</dbReference>
<dbReference type="InterPro" id="IPR023168">
    <property type="entry name" value="GatB_Yqey_C_2"/>
</dbReference>
<dbReference type="OrthoDB" id="9794041at2"/>
<dbReference type="RefSeq" id="WP_094234408.1">
    <property type="nucleotide sequence ID" value="NZ_CP016199.1"/>
</dbReference>
<dbReference type="PANTHER" id="PTHR28055">
    <property type="entry name" value="ALTERED INHERITANCE OF MITOCHONDRIA PROTEIN 41, MITOCHONDRIAL"/>
    <property type="match status" value="1"/>
</dbReference>
<dbReference type="GO" id="GO:0016884">
    <property type="term" value="F:carbon-nitrogen ligase activity, with glutamine as amido-N-donor"/>
    <property type="evidence" value="ECO:0007669"/>
    <property type="project" value="InterPro"/>
</dbReference>
<accession>A0A223AT72</accession>
<evidence type="ECO:0000313" key="2">
    <source>
        <dbReference type="Proteomes" id="UP000214689"/>
    </source>
</evidence>
<keyword evidence="2" id="KW-1185">Reference proteome</keyword>
<dbReference type="Gene3D" id="1.10.10.410">
    <property type="match status" value="1"/>
</dbReference>
<gene>
    <name evidence="1" type="ORF">AXF17_06945</name>
</gene>
<organism evidence="1 2">
    <name type="scientific">Mogibacterium pumilum</name>
    <dbReference type="NCBI Taxonomy" id="86332"/>
    <lineage>
        <taxon>Bacteria</taxon>
        <taxon>Bacillati</taxon>
        <taxon>Bacillota</taxon>
        <taxon>Clostridia</taxon>
        <taxon>Peptostreptococcales</taxon>
        <taxon>Anaerovoracaceae</taxon>
        <taxon>Mogibacterium</taxon>
    </lineage>
</organism>
<evidence type="ECO:0000313" key="1">
    <source>
        <dbReference type="EMBL" id="ASS38167.1"/>
    </source>
</evidence>
<dbReference type="InterPro" id="IPR003789">
    <property type="entry name" value="Asn/Gln_tRNA_amidoTrase-B-like"/>
</dbReference>
<name>A0A223AT72_9FIRM</name>
<dbReference type="Proteomes" id="UP000214689">
    <property type="component" value="Chromosome"/>
</dbReference>
<dbReference type="InterPro" id="IPR042184">
    <property type="entry name" value="YqeY/Aim41_N"/>
</dbReference>